<organism evidence="3 4">
    <name type="scientific">Sphingobacterium kitahiroshimense</name>
    <dbReference type="NCBI Taxonomy" id="470446"/>
    <lineage>
        <taxon>Bacteria</taxon>
        <taxon>Pseudomonadati</taxon>
        <taxon>Bacteroidota</taxon>
        <taxon>Sphingobacteriia</taxon>
        <taxon>Sphingobacteriales</taxon>
        <taxon>Sphingobacteriaceae</taxon>
        <taxon>Sphingobacterium</taxon>
    </lineage>
</organism>
<reference evidence="3 4" key="1">
    <citation type="submission" date="2024-04" db="EMBL/GenBank/DDBJ databases">
        <title>WGS of bacteria from Torrens River.</title>
        <authorList>
            <person name="Wyrsch E.R."/>
            <person name="Drigo B."/>
        </authorList>
    </citation>
    <scope>NUCLEOTIDE SEQUENCE [LARGE SCALE GENOMIC DNA]</scope>
    <source>
        <strain evidence="3 4">TWI391</strain>
    </source>
</reference>
<name>A0ABV0BY75_9SPHI</name>
<evidence type="ECO:0000313" key="4">
    <source>
        <dbReference type="Proteomes" id="UP001409291"/>
    </source>
</evidence>
<protein>
    <submittedName>
        <fullName evidence="3">Uncharacterized protein</fullName>
    </submittedName>
</protein>
<proteinExistence type="predicted"/>
<dbReference type="RefSeq" id="WP_346582300.1">
    <property type="nucleotide sequence ID" value="NZ_JBDJLH010000002.1"/>
</dbReference>
<dbReference type="EMBL" id="JBDJNQ010000010">
    <property type="protein sequence ID" value="MEN5379510.1"/>
    <property type="molecule type" value="Genomic_DNA"/>
</dbReference>
<keyword evidence="4" id="KW-1185">Reference proteome</keyword>
<gene>
    <name evidence="3" type="ORF">ABE541_19745</name>
</gene>
<dbReference type="Proteomes" id="UP001409291">
    <property type="component" value="Unassembled WGS sequence"/>
</dbReference>
<feature type="region of interest" description="Disordered" evidence="1">
    <location>
        <begin position="1"/>
        <end position="27"/>
    </location>
</feature>
<feature type="transmembrane region" description="Helical" evidence="2">
    <location>
        <begin position="40"/>
        <end position="56"/>
    </location>
</feature>
<accession>A0ABV0BY75</accession>
<feature type="compositionally biased region" description="Basic and acidic residues" evidence="1">
    <location>
        <begin position="1"/>
        <end position="10"/>
    </location>
</feature>
<evidence type="ECO:0000256" key="2">
    <source>
        <dbReference type="SAM" id="Phobius"/>
    </source>
</evidence>
<sequence length="88" mass="10093">MKNSKLKEEFEQVNESSGTSPHRYGKEAFKKENKRSCNKNLFWLGGAIIALAIWKYCDSRDQKNSILTMLSGHKSSCTDDLKKLVSHR</sequence>
<evidence type="ECO:0000256" key="1">
    <source>
        <dbReference type="SAM" id="MobiDB-lite"/>
    </source>
</evidence>
<keyword evidence="2" id="KW-0472">Membrane</keyword>
<comment type="caution">
    <text evidence="3">The sequence shown here is derived from an EMBL/GenBank/DDBJ whole genome shotgun (WGS) entry which is preliminary data.</text>
</comment>
<evidence type="ECO:0000313" key="3">
    <source>
        <dbReference type="EMBL" id="MEN5379510.1"/>
    </source>
</evidence>
<keyword evidence="2" id="KW-0812">Transmembrane</keyword>
<keyword evidence="2" id="KW-1133">Transmembrane helix</keyword>